<dbReference type="NCBIfam" id="NF041644">
    <property type="entry name" value="CBO0543_fam"/>
    <property type="match status" value="1"/>
</dbReference>
<dbReference type="Proteomes" id="UP001281447">
    <property type="component" value="Unassembled WGS sequence"/>
</dbReference>
<keyword evidence="1" id="KW-0472">Membrane</keyword>
<dbReference type="InterPro" id="IPR048147">
    <property type="entry name" value="CBO0543-like"/>
</dbReference>
<dbReference type="EMBL" id="JAWDIP010000003">
    <property type="protein sequence ID" value="MDY0394183.1"/>
    <property type="molecule type" value="Genomic_DNA"/>
</dbReference>
<comment type="caution">
    <text evidence="2">The sequence shown here is derived from an EMBL/GenBank/DDBJ whole genome shotgun (WGS) entry which is preliminary data.</text>
</comment>
<feature type="transmembrane region" description="Helical" evidence="1">
    <location>
        <begin position="57"/>
        <end position="81"/>
    </location>
</feature>
<reference evidence="2 3" key="1">
    <citation type="submission" date="2023-10" db="EMBL/GenBank/DDBJ databases">
        <title>Virgibacillus halophilus 5B73C genome.</title>
        <authorList>
            <person name="Miliotis G."/>
            <person name="Sengupta P."/>
            <person name="Hameed A."/>
            <person name="Chuvochina M."/>
            <person name="Mcdonagh F."/>
            <person name="Simpson A.C."/>
            <person name="Singh N.K."/>
            <person name="Rekha P.D."/>
            <person name="Raman K."/>
            <person name="Hugenholtz P."/>
            <person name="Venkateswaran K."/>
        </authorList>
    </citation>
    <scope>NUCLEOTIDE SEQUENCE [LARGE SCALE GENOMIC DNA]</scope>
    <source>
        <strain evidence="2 3">5B73C</strain>
    </source>
</reference>
<keyword evidence="1" id="KW-0812">Transmembrane</keyword>
<name>A0ABU5C5S1_9BACI</name>
<keyword evidence="3" id="KW-1185">Reference proteome</keyword>
<evidence type="ECO:0000313" key="3">
    <source>
        <dbReference type="Proteomes" id="UP001281447"/>
    </source>
</evidence>
<accession>A0ABU5C5S1</accession>
<feature type="transmembrane region" description="Helical" evidence="1">
    <location>
        <begin position="93"/>
        <end position="113"/>
    </location>
</feature>
<gene>
    <name evidence="2" type="ORF">RWE15_06420</name>
</gene>
<organism evidence="2 3">
    <name type="scientific">Tigheibacillus halophilus</name>
    <dbReference type="NCBI Taxonomy" id="361280"/>
    <lineage>
        <taxon>Bacteria</taxon>
        <taxon>Bacillati</taxon>
        <taxon>Bacillota</taxon>
        <taxon>Bacilli</taxon>
        <taxon>Bacillales</taxon>
        <taxon>Bacillaceae</taxon>
        <taxon>Tigheibacillus</taxon>
    </lineage>
</organism>
<proteinExistence type="predicted"/>
<evidence type="ECO:0000313" key="2">
    <source>
        <dbReference type="EMBL" id="MDY0394183.1"/>
    </source>
</evidence>
<feature type="transmembrane region" description="Helical" evidence="1">
    <location>
        <begin position="151"/>
        <end position="169"/>
    </location>
</feature>
<feature type="transmembrane region" description="Helical" evidence="1">
    <location>
        <begin position="120"/>
        <end position="139"/>
    </location>
</feature>
<protein>
    <submittedName>
        <fullName evidence="2">CBO0543 family protein</fullName>
    </submittedName>
</protein>
<feature type="transmembrane region" description="Helical" evidence="1">
    <location>
        <begin position="25"/>
        <end position="45"/>
    </location>
</feature>
<evidence type="ECO:0000256" key="1">
    <source>
        <dbReference type="SAM" id="Phobius"/>
    </source>
</evidence>
<sequence>MSINDLKEVQELLFKTTYQRWMDDVLFSFNWWFLVVISILPWFIWWKLTDKTRLLEIIVVGFAVFGIATLLDVIGIVFSLWTYGYKIIQMFPPLTPVDMTALPIIYMLIYQWFSKWKTFLIAHVIMAAISTFIFEPLFAWMDIYVLHGWKYIYSFPIYIAMAAGVKWFVQKVIAIQDKKR</sequence>
<keyword evidence="1" id="KW-1133">Transmembrane helix</keyword>